<dbReference type="AlphaFoldDB" id="A0A5B7ZUT7"/>
<dbReference type="Pfam" id="PF07963">
    <property type="entry name" value="N_methyl"/>
    <property type="match status" value="1"/>
</dbReference>
<dbReference type="Pfam" id="PF16732">
    <property type="entry name" value="ComP_DUS"/>
    <property type="match status" value="1"/>
</dbReference>
<evidence type="ECO:0000313" key="2">
    <source>
        <dbReference type="EMBL" id="QDA58559.1"/>
    </source>
</evidence>
<reference evidence="2 3" key="1">
    <citation type="submission" date="2019-06" db="EMBL/GenBank/DDBJ databases">
        <title>Thermomonas aquatica sp. nov., isolated from an industrial wastewater treatment plant.</title>
        <authorList>
            <person name="Jeon J.H."/>
            <person name="Park D.-S."/>
        </authorList>
    </citation>
    <scope>NUCLEOTIDE SEQUENCE [LARGE SCALE GENOMIC DNA]</scope>
    <source>
        <strain evidence="2 3">SY21</strain>
    </source>
</reference>
<dbReference type="GO" id="GO:0043683">
    <property type="term" value="P:type IV pilus assembly"/>
    <property type="evidence" value="ECO:0007669"/>
    <property type="project" value="InterPro"/>
</dbReference>
<dbReference type="InterPro" id="IPR012902">
    <property type="entry name" value="N_methyl_site"/>
</dbReference>
<dbReference type="Gene3D" id="3.30.700.10">
    <property type="entry name" value="Glycoprotein, Type 4 Pilin"/>
    <property type="match status" value="1"/>
</dbReference>
<dbReference type="PROSITE" id="PS00409">
    <property type="entry name" value="PROKAR_NTER_METHYL"/>
    <property type="match status" value="1"/>
</dbReference>
<dbReference type="InterPro" id="IPR031982">
    <property type="entry name" value="PilE-like"/>
</dbReference>
<dbReference type="NCBIfam" id="TIGR02532">
    <property type="entry name" value="IV_pilin_GFxxxE"/>
    <property type="match status" value="1"/>
</dbReference>
<dbReference type="KEGG" id="thes:FHQ07_12630"/>
<keyword evidence="1" id="KW-1133">Transmembrane helix</keyword>
<keyword evidence="3" id="KW-1185">Reference proteome</keyword>
<dbReference type="Proteomes" id="UP000308149">
    <property type="component" value="Chromosome"/>
</dbReference>
<keyword evidence="1" id="KW-0472">Membrane</keyword>
<keyword evidence="1" id="KW-0812">Transmembrane</keyword>
<dbReference type="PANTHER" id="PTHR30093:SF47">
    <property type="entry name" value="TYPE IV PILUS NON-CORE MINOR PILIN PILE"/>
    <property type="match status" value="1"/>
</dbReference>
<dbReference type="SUPFAM" id="SSF54523">
    <property type="entry name" value="Pili subunits"/>
    <property type="match status" value="1"/>
</dbReference>
<feature type="transmembrane region" description="Helical" evidence="1">
    <location>
        <begin position="12"/>
        <end position="32"/>
    </location>
</feature>
<name>A0A5B7ZUT7_9GAMM</name>
<evidence type="ECO:0000256" key="1">
    <source>
        <dbReference type="SAM" id="Phobius"/>
    </source>
</evidence>
<organism evidence="2 3">
    <name type="scientific">Thermomonas aquatica</name>
    <dbReference type="NCBI Taxonomy" id="2202149"/>
    <lineage>
        <taxon>Bacteria</taxon>
        <taxon>Pseudomonadati</taxon>
        <taxon>Pseudomonadota</taxon>
        <taxon>Gammaproteobacteria</taxon>
        <taxon>Lysobacterales</taxon>
        <taxon>Lysobacteraceae</taxon>
        <taxon>Thermomonas</taxon>
    </lineage>
</organism>
<gene>
    <name evidence="2" type="ORF">FHQ07_12630</name>
</gene>
<sequence>MRTRRVSGFSLIELMVVVAIIAILASIALPAYNNHVRKARRAAGASCALAIAQQAERYYTVNLRYTGFVANTGICEPETLNFYNIAVPTANQKNYSVTATAKGKQAGDSGCSPLSINQAGAKGPAASCW</sequence>
<dbReference type="EMBL" id="CP040871">
    <property type="protein sequence ID" value="QDA58559.1"/>
    <property type="molecule type" value="Genomic_DNA"/>
</dbReference>
<protein>
    <submittedName>
        <fullName evidence="2">Prepilin-type N-terminal cleavage/methylation domain-containing protein</fullName>
    </submittedName>
</protein>
<evidence type="ECO:0000313" key="3">
    <source>
        <dbReference type="Proteomes" id="UP000308149"/>
    </source>
</evidence>
<proteinExistence type="predicted"/>
<accession>A0A5B7ZUT7</accession>
<dbReference type="OrthoDB" id="5296638at2"/>
<dbReference type="InterPro" id="IPR045584">
    <property type="entry name" value="Pilin-like"/>
</dbReference>
<dbReference type="PANTHER" id="PTHR30093">
    <property type="entry name" value="GENERAL SECRETION PATHWAY PROTEIN G"/>
    <property type="match status" value="1"/>
</dbReference>